<evidence type="ECO:0000313" key="1">
    <source>
        <dbReference type="EMBL" id="GAW71018.1"/>
    </source>
</evidence>
<name>A0A269XZH2_9LACO</name>
<dbReference type="RefSeq" id="WP_057961932.1">
    <property type="nucleotide sequence ID" value="NZ_BAAAXO010000066.1"/>
</dbReference>
<evidence type="ECO:0008006" key="7">
    <source>
        <dbReference type="Google" id="ProtNLM"/>
    </source>
</evidence>
<organism evidence="2 5">
    <name type="scientific">Lentilactobacillus parakefiri</name>
    <dbReference type="NCBI Taxonomy" id="152332"/>
    <lineage>
        <taxon>Bacteria</taxon>
        <taxon>Bacillati</taxon>
        <taxon>Bacillota</taxon>
        <taxon>Bacilli</taxon>
        <taxon>Lactobacillales</taxon>
        <taxon>Lactobacillaceae</taxon>
        <taxon>Lentilactobacillus</taxon>
    </lineage>
</organism>
<accession>A0A269XZH2</accession>
<dbReference type="Proteomes" id="UP000216802">
    <property type="component" value="Unassembled WGS sequence"/>
</dbReference>
<dbReference type="EMBL" id="BDGB01000005">
    <property type="protein sequence ID" value="GAW71018.1"/>
    <property type="molecule type" value="Genomic_DNA"/>
</dbReference>
<evidence type="ECO:0000313" key="2">
    <source>
        <dbReference type="EMBL" id="PAK78658.1"/>
    </source>
</evidence>
<evidence type="ECO:0000313" key="4">
    <source>
        <dbReference type="Proteomes" id="UP000214739"/>
    </source>
</evidence>
<comment type="caution">
    <text evidence="2">The sequence shown here is derived from an EMBL/GenBank/DDBJ whole genome shotgun (WGS) entry which is preliminary data.</text>
</comment>
<evidence type="ECO:0000313" key="3">
    <source>
        <dbReference type="EMBL" id="TDG89473.1"/>
    </source>
</evidence>
<dbReference type="InterPro" id="IPR018757">
    <property type="entry name" value="DUF2316"/>
</dbReference>
<proteinExistence type="predicted"/>
<keyword evidence="6" id="KW-1185">Reference proteome</keyword>
<reference evidence="3" key="4">
    <citation type="submission" date="2019-02" db="EMBL/GenBank/DDBJ databases">
        <authorList>
            <person name="Buron G."/>
            <person name="Chaylann A."/>
            <person name="Dolejs I."/>
            <person name="Forster J."/>
            <person name="Miks M.H."/>
        </authorList>
    </citation>
    <scope>NUCLEOTIDE SEQUENCE</scope>
    <source>
        <strain evidence="3">DSM 10551</strain>
    </source>
</reference>
<reference evidence="2 5" key="2">
    <citation type="submission" date="2017-04" db="EMBL/GenBank/DDBJ databases">
        <title>Kefir bacterial isolates.</title>
        <authorList>
            <person name="Kim Y."/>
            <person name="Blasche S."/>
            <person name="Patil K.R."/>
        </authorList>
    </citation>
    <scope>NUCLEOTIDE SEQUENCE [LARGE SCALE GENOMIC DNA]</scope>
    <source>
        <strain evidence="2 5">OG2</strain>
    </source>
</reference>
<dbReference type="OrthoDB" id="3233189at2"/>
<reference evidence="1 4" key="1">
    <citation type="journal article" date="2017" name="Biosci Microbiota Food Health">
        <title>Genomic characterization reconfirms the taxonomic status of Lactobacillus parakefiri.</title>
        <authorList>
            <person name="Tanizawa Y."/>
            <person name="Kobayashi H."/>
            <person name="Kaminuma E."/>
            <person name="Sakamoto M."/>
            <person name="Ohkuma M."/>
            <person name="Nakamura Y."/>
            <person name="Arita M."/>
            <person name="Tohno M."/>
        </authorList>
    </citation>
    <scope>NUCLEOTIDE SEQUENCE [LARGE SCALE GENOMIC DNA]</scope>
    <source>
        <strain evidence="1 4">JCM 8573</strain>
    </source>
</reference>
<dbReference type="EMBL" id="PUFL01000078">
    <property type="protein sequence ID" value="TDG89473.1"/>
    <property type="molecule type" value="Genomic_DNA"/>
</dbReference>
<evidence type="ECO:0000313" key="5">
    <source>
        <dbReference type="Proteomes" id="UP000216802"/>
    </source>
</evidence>
<dbReference type="EMBL" id="NCXI01000091">
    <property type="protein sequence ID" value="PAK78658.1"/>
    <property type="molecule type" value="Genomic_DNA"/>
</dbReference>
<protein>
    <recommendedName>
        <fullName evidence="7">DUF2316 domain-containing protein</fullName>
    </recommendedName>
</protein>
<dbReference type="Proteomes" id="UP000214739">
    <property type="component" value="Unassembled WGS sequence"/>
</dbReference>
<dbReference type="AlphaFoldDB" id="A0A269XZH2"/>
<gene>
    <name evidence="2" type="ORF">B8W98_09960</name>
    <name evidence="3" type="ORF">C5L28_001987</name>
    <name evidence="1" type="ORF">LPKJCM_00089</name>
</gene>
<sequence length="99" mass="11458">MVLTSDEAAATRQELQGNFDLSGITLQMAAVDLKSTPEHIQDVLNLKNCQKEEPWILRNYLIKLILLQEKEPYSFSKLIGDPKRYQFLNNHWIDRGELA</sequence>
<reference evidence="3 6" key="3">
    <citation type="journal article" date="2019" name="Appl. Microbiol. Biotechnol.">
        <title>Uncovering carbohydrate metabolism through a genotype-phenotype association study of 56 lactic acid bacteria genomes.</title>
        <authorList>
            <person name="Buron-Moles G."/>
            <person name="Chailyan A."/>
            <person name="Dolejs I."/>
            <person name="Forster J."/>
            <person name="Miks M.H."/>
        </authorList>
    </citation>
    <scope>NUCLEOTIDE SEQUENCE [LARGE SCALE GENOMIC DNA]</scope>
    <source>
        <strain evidence="3 6">DSM 10551</strain>
    </source>
</reference>
<evidence type="ECO:0000313" key="6">
    <source>
        <dbReference type="Proteomes" id="UP000294668"/>
    </source>
</evidence>
<dbReference type="Proteomes" id="UP000294668">
    <property type="component" value="Unassembled WGS sequence"/>
</dbReference>
<dbReference type="Pfam" id="PF10078">
    <property type="entry name" value="DUF2316"/>
    <property type="match status" value="1"/>
</dbReference>